<reference evidence="9 10" key="1">
    <citation type="submission" date="2016-11" db="EMBL/GenBank/DDBJ databases">
        <title>Study of marine rhodopsin-containing bacteria.</title>
        <authorList>
            <person name="Yoshizawa S."/>
            <person name="Kumagai Y."/>
            <person name="Kogure K."/>
        </authorList>
    </citation>
    <scope>NUCLEOTIDE SEQUENCE [LARGE SCALE GENOMIC DNA]</scope>
    <source>
        <strain evidence="9 10">SAORIC-28</strain>
    </source>
</reference>
<dbReference type="AlphaFoldDB" id="A0A271J5R6"/>
<sequence length="410" mass="44874">MFAVELPDGSRIDRDHKVVDGERVPVGSWRWVVYDPDRRPKRKRVNLRTKDQAAAMRKAMGYARRRSLGTYDPWGKAGGAVAGVGLASAVERYLAEKSGASAPSTVAEDRRYLDKLQLELPAGALVGHVGQDHVEAVVNARKKPPKDADGVRRGPGPEASPETKKRRRASLRHFLAWTVERGMRTDNPADGVRLPKMPNARRDHVTDAEAAAILRAAASAEVTGEDGVERPGWVADWVTFGLGTGLRPGEQRELRWSAVRLAERSVEVGKGHRVKTAGSRRTVPVRGDALAVLRRLHAGRTTEADGFVFRGATGGKVAVDYLTKRLQKLAERARVHKTVTAYALRHAYGTRMAAAGVPLLDLARLMGTSLRMIERHYGHYDPARGASHVERVFGTSPAEQGHDTEATRDG</sequence>
<dbReference type="PROSITE" id="PS51900">
    <property type="entry name" value="CB"/>
    <property type="match status" value="1"/>
</dbReference>
<comment type="caution">
    <text evidence="9">The sequence shown here is derived from an EMBL/GenBank/DDBJ whole genome shotgun (WGS) entry which is preliminary data.</text>
</comment>
<organism evidence="9 10">
    <name type="scientific">Rubrivirga marina</name>
    <dbReference type="NCBI Taxonomy" id="1196024"/>
    <lineage>
        <taxon>Bacteria</taxon>
        <taxon>Pseudomonadati</taxon>
        <taxon>Rhodothermota</taxon>
        <taxon>Rhodothermia</taxon>
        <taxon>Rhodothermales</taxon>
        <taxon>Rubricoccaceae</taxon>
        <taxon>Rubrivirga</taxon>
    </lineage>
</organism>
<dbReference type="EMBL" id="MQWD01000001">
    <property type="protein sequence ID" value="PAP78019.1"/>
    <property type="molecule type" value="Genomic_DNA"/>
</dbReference>
<keyword evidence="10" id="KW-1185">Reference proteome</keyword>
<feature type="region of interest" description="Disordered" evidence="6">
    <location>
        <begin position="140"/>
        <end position="168"/>
    </location>
</feature>
<dbReference type="Gene3D" id="1.10.150.130">
    <property type="match status" value="1"/>
</dbReference>
<dbReference type="PANTHER" id="PTHR30349:SF41">
    <property type="entry name" value="INTEGRASE_RECOMBINASE PROTEIN MJ0367-RELATED"/>
    <property type="match status" value="1"/>
</dbReference>
<keyword evidence="4" id="KW-0233">DNA recombination</keyword>
<dbReference type="InterPro" id="IPR013762">
    <property type="entry name" value="Integrase-like_cat_sf"/>
</dbReference>
<dbReference type="PANTHER" id="PTHR30349">
    <property type="entry name" value="PHAGE INTEGRASE-RELATED"/>
    <property type="match status" value="1"/>
</dbReference>
<evidence type="ECO:0000259" key="7">
    <source>
        <dbReference type="PROSITE" id="PS51898"/>
    </source>
</evidence>
<evidence type="ECO:0000256" key="2">
    <source>
        <dbReference type="ARBA" id="ARBA00022908"/>
    </source>
</evidence>
<feature type="domain" description="Core-binding (CB)" evidence="8">
    <location>
        <begin position="84"/>
        <end position="179"/>
    </location>
</feature>
<dbReference type="InterPro" id="IPR010998">
    <property type="entry name" value="Integrase_recombinase_N"/>
</dbReference>
<dbReference type="InterPro" id="IPR011010">
    <property type="entry name" value="DNA_brk_join_enz"/>
</dbReference>
<dbReference type="GO" id="GO:0003677">
    <property type="term" value="F:DNA binding"/>
    <property type="evidence" value="ECO:0007669"/>
    <property type="project" value="UniProtKB-UniRule"/>
</dbReference>
<evidence type="ECO:0000313" key="10">
    <source>
        <dbReference type="Proteomes" id="UP000216339"/>
    </source>
</evidence>
<dbReference type="PROSITE" id="PS51898">
    <property type="entry name" value="TYR_RECOMBINASE"/>
    <property type="match status" value="1"/>
</dbReference>
<comment type="similarity">
    <text evidence="1">Belongs to the 'phage' integrase family.</text>
</comment>
<evidence type="ECO:0008006" key="11">
    <source>
        <dbReference type="Google" id="ProtNLM"/>
    </source>
</evidence>
<dbReference type="Gene3D" id="1.10.443.10">
    <property type="entry name" value="Intergrase catalytic core"/>
    <property type="match status" value="1"/>
</dbReference>
<name>A0A271J5R6_9BACT</name>
<dbReference type="InterPro" id="IPR050090">
    <property type="entry name" value="Tyrosine_recombinase_XerCD"/>
</dbReference>
<evidence type="ECO:0000256" key="6">
    <source>
        <dbReference type="SAM" id="MobiDB-lite"/>
    </source>
</evidence>
<dbReference type="GO" id="GO:0006310">
    <property type="term" value="P:DNA recombination"/>
    <property type="evidence" value="ECO:0007669"/>
    <property type="project" value="UniProtKB-KW"/>
</dbReference>
<dbReference type="InterPro" id="IPR002104">
    <property type="entry name" value="Integrase_catalytic"/>
</dbReference>
<dbReference type="Proteomes" id="UP000216339">
    <property type="component" value="Unassembled WGS sequence"/>
</dbReference>
<keyword evidence="2" id="KW-0229">DNA integration</keyword>
<dbReference type="InterPro" id="IPR044068">
    <property type="entry name" value="CB"/>
</dbReference>
<gene>
    <name evidence="9" type="ORF">BSZ37_17015</name>
</gene>
<evidence type="ECO:0000313" key="9">
    <source>
        <dbReference type="EMBL" id="PAP78019.1"/>
    </source>
</evidence>
<dbReference type="GO" id="GO:0015074">
    <property type="term" value="P:DNA integration"/>
    <property type="evidence" value="ECO:0007669"/>
    <property type="project" value="UniProtKB-KW"/>
</dbReference>
<dbReference type="Pfam" id="PF00589">
    <property type="entry name" value="Phage_integrase"/>
    <property type="match status" value="1"/>
</dbReference>
<protein>
    <recommendedName>
        <fullName evidence="11">Tyr recombinase domain-containing protein</fullName>
    </recommendedName>
</protein>
<dbReference type="CDD" id="cd00796">
    <property type="entry name" value="INT_Rci_Hp1_C"/>
    <property type="match status" value="1"/>
</dbReference>
<proteinExistence type="inferred from homology"/>
<accession>A0A271J5R6</accession>
<keyword evidence="3 5" id="KW-0238">DNA-binding</keyword>
<feature type="domain" description="Tyr recombinase" evidence="7">
    <location>
        <begin position="200"/>
        <end position="390"/>
    </location>
</feature>
<evidence type="ECO:0000256" key="1">
    <source>
        <dbReference type="ARBA" id="ARBA00008857"/>
    </source>
</evidence>
<evidence type="ECO:0000256" key="3">
    <source>
        <dbReference type="ARBA" id="ARBA00023125"/>
    </source>
</evidence>
<evidence type="ECO:0000259" key="8">
    <source>
        <dbReference type="PROSITE" id="PS51900"/>
    </source>
</evidence>
<evidence type="ECO:0000256" key="4">
    <source>
        <dbReference type="ARBA" id="ARBA00023172"/>
    </source>
</evidence>
<dbReference type="SUPFAM" id="SSF56349">
    <property type="entry name" value="DNA breaking-rejoining enzymes"/>
    <property type="match status" value="1"/>
</dbReference>
<evidence type="ECO:0000256" key="5">
    <source>
        <dbReference type="PROSITE-ProRule" id="PRU01248"/>
    </source>
</evidence>